<protein>
    <submittedName>
        <fullName evidence="1">Uncharacterized protein</fullName>
    </submittedName>
</protein>
<name>A0A0J6YKI4_COCIT</name>
<evidence type="ECO:0000313" key="2">
    <source>
        <dbReference type="Proteomes" id="UP000054565"/>
    </source>
</evidence>
<reference evidence="2" key="1">
    <citation type="journal article" date="2010" name="Genome Res.">
        <title>Population genomic sequencing of Coccidioides fungi reveals recent hybridization and transposon control.</title>
        <authorList>
            <person name="Neafsey D.E."/>
            <person name="Barker B.M."/>
            <person name="Sharpton T.J."/>
            <person name="Stajich J.E."/>
            <person name="Park D.J."/>
            <person name="Whiston E."/>
            <person name="Hung C.-Y."/>
            <person name="McMahan C."/>
            <person name="White J."/>
            <person name="Sykes S."/>
            <person name="Heiman D."/>
            <person name="Young S."/>
            <person name="Zeng Q."/>
            <person name="Abouelleil A."/>
            <person name="Aftuck L."/>
            <person name="Bessette D."/>
            <person name="Brown A."/>
            <person name="FitzGerald M."/>
            <person name="Lui A."/>
            <person name="Macdonald J.P."/>
            <person name="Priest M."/>
            <person name="Orbach M.J."/>
            <person name="Galgiani J.N."/>
            <person name="Kirkland T.N."/>
            <person name="Cole G.T."/>
            <person name="Birren B.W."/>
            <person name="Henn M.R."/>
            <person name="Taylor J.W."/>
            <person name="Rounsley S.D."/>
        </authorList>
    </citation>
    <scope>NUCLEOTIDE SEQUENCE [LARGE SCALE GENOMIC DNA]</scope>
    <source>
        <strain evidence="2">RMSCC 2394</strain>
    </source>
</reference>
<dbReference type="EMBL" id="DS028097">
    <property type="protein sequence ID" value="KMP08185.1"/>
    <property type="molecule type" value="Genomic_DNA"/>
</dbReference>
<accession>A0A0J6YKI4</accession>
<organism evidence="1 2">
    <name type="scientific">Coccidioides immitis RMSCC 2394</name>
    <dbReference type="NCBI Taxonomy" id="404692"/>
    <lineage>
        <taxon>Eukaryota</taxon>
        <taxon>Fungi</taxon>
        <taxon>Dikarya</taxon>
        <taxon>Ascomycota</taxon>
        <taxon>Pezizomycotina</taxon>
        <taxon>Eurotiomycetes</taxon>
        <taxon>Eurotiomycetidae</taxon>
        <taxon>Onygenales</taxon>
        <taxon>Onygenaceae</taxon>
        <taxon>Coccidioides</taxon>
    </lineage>
</organism>
<dbReference type="AlphaFoldDB" id="A0A0J6YKI4"/>
<proteinExistence type="predicted"/>
<gene>
    <name evidence="1" type="ORF">CIRG_07866</name>
</gene>
<dbReference type="Proteomes" id="UP000054565">
    <property type="component" value="Unassembled WGS sequence"/>
</dbReference>
<evidence type="ECO:0000313" key="1">
    <source>
        <dbReference type="EMBL" id="KMP08185.1"/>
    </source>
</evidence>
<sequence>MSLVLRTLETMYGGVTSGHAASGLAGTSAGDWQASFFPNFVTGIQDTKYPGRARSAGVTNTPVAAIDQPVTQSNHFVHSAQHPTNNCNTRSHRRNFHFFITKDQSLCFPLVSCFASPVSYFLLVDPPDLLSGHPARLAFELSTVLKSVGPSDGLADSLN</sequence>